<feature type="transmembrane region" description="Helical" evidence="8">
    <location>
        <begin position="125"/>
        <end position="148"/>
    </location>
</feature>
<keyword evidence="3" id="KW-0999">Mitochondrion inner membrane</keyword>
<evidence type="ECO:0000256" key="2">
    <source>
        <dbReference type="ARBA" id="ARBA00022692"/>
    </source>
</evidence>
<dbReference type="EMBL" id="OU896714">
    <property type="protein sequence ID" value="CAH1179238.1"/>
    <property type="molecule type" value="Genomic_DNA"/>
</dbReference>
<gene>
    <name evidence="10" type="ORF">PHAECO_LOCUS12243</name>
</gene>
<accession>A0A9P0GWE6</accession>
<reference evidence="10" key="1">
    <citation type="submission" date="2022-01" db="EMBL/GenBank/DDBJ databases">
        <authorList>
            <person name="King R."/>
        </authorList>
    </citation>
    <scope>NUCLEOTIDE SEQUENCE</scope>
</reference>
<dbReference type="OrthoDB" id="73691at2759"/>
<dbReference type="InterPro" id="IPR044202">
    <property type="entry name" value="LETM1/MDM38-like"/>
</dbReference>
<dbReference type="GO" id="GO:0043022">
    <property type="term" value="F:ribosome binding"/>
    <property type="evidence" value="ECO:0007669"/>
    <property type="project" value="InterPro"/>
</dbReference>
<feature type="domain" description="Letm1 RBD" evidence="9">
    <location>
        <begin position="169"/>
        <end position="351"/>
    </location>
</feature>
<keyword evidence="6 8" id="KW-0472">Membrane</keyword>
<evidence type="ECO:0000313" key="10">
    <source>
        <dbReference type="EMBL" id="CAH1179238.1"/>
    </source>
</evidence>
<dbReference type="Pfam" id="PF07766">
    <property type="entry name" value="LETM1_RBD"/>
    <property type="match status" value="1"/>
</dbReference>
<keyword evidence="11" id="KW-1185">Reference proteome</keyword>
<dbReference type="Proteomes" id="UP001153737">
    <property type="component" value="Chromosome 8"/>
</dbReference>
<sequence>MIFWWTAKRTILNNNLRLIHPTIRYNKRKSIYKTEEAKKLRFYFLTRYLDYLKNYEQIVEKRFTGAIQVYKVFMEGVKDFMSDSKDYFRIIRILNSPGVPGTKFEKLLRREIELYQQMPKDMRKVAPVLLISALPLGPYVILPLAYMLPRYLLCSHFWTLQQKSDFDVLNLRDRLHHNRPVFRHLQSQLSFLKPHCLFDPWSRILGVIGSGSQPCVKEIIQCKDLFMAEPYHLFYLSRSHVIHLLKLHDMHRGWFRRTRLAERAYILREMDKAIMREGGVHNLPLPALKKSCSLRGLNPANMQTEEMVKWLTDWIQLSNNTDKESYSLLLHGPILLGYNSPSNWKLIYKDK</sequence>
<dbReference type="GO" id="GO:0030003">
    <property type="term" value="P:intracellular monoatomic cation homeostasis"/>
    <property type="evidence" value="ECO:0007669"/>
    <property type="project" value="TreeGrafter"/>
</dbReference>
<dbReference type="PANTHER" id="PTHR14009:SF13">
    <property type="entry name" value="LETM1 DOMAIN-CONTAINING PROTEIN 1"/>
    <property type="match status" value="1"/>
</dbReference>
<keyword evidence="5 7" id="KW-0496">Mitochondrion</keyword>
<dbReference type="PROSITE" id="PS51758">
    <property type="entry name" value="LETM1_RBD"/>
    <property type="match status" value="1"/>
</dbReference>
<proteinExistence type="predicted"/>
<keyword evidence="4 8" id="KW-1133">Transmembrane helix</keyword>
<keyword evidence="2 8" id="KW-0812">Transmembrane</keyword>
<evidence type="ECO:0000256" key="4">
    <source>
        <dbReference type="ARBA" id="ARBA00022989"/>
    </source>
</evidence>
<evidence type="ECO:0000256" key="3">
    <source>
        <dbReference type="ARBA" id="ARBA00022792"/>
    </source>
</evidence>
<dbReference type="InterPro" id="IPR033122">
    <property type="entry name" value="LETM1-like_RBD"/>
</dbReference>
<reference evidence="10" key="2">
    <citation type="submission" date="2022-10" db="EMBL/GenBank/DDBJ databases">
        <authorList>
            <consortium name="ENA_rothamsted_submissions"/>
            <consortium name="culmorum"/>
            <person name="King R."/>
        </authorList>
    </citation>
    <scope>NUCLEOTIDE SEQUENCE</scope>
</reference>
<protein>
    <recommendedName>
        <fullName evidence="9">Letm1 RBD domain-containing protein</fullName>
    </recommendedName>
</protein>
<dbReference type="AlphaFoldDB" id="A0A9P0GWE6"/>
<evidence type="ECO:0000256" key="6">
    <source>
        <dbReference type="ARBA" id="ARBA00023136"/>
    </source>
</evidence>
<evidence type="ECO:0000256" key="5">
    <source>
        <dbReference type="ARBA" id="ARBA00023128"/>
    </source>
</evidence>
<organism evidence="10 11">
    <name type="scientific">Phaedon cochleariae</name>
    <name type="common">Mustard beetle</name>
    <dbReference type="NCBI Taxonomy" id="80249"/>
    <lineage>
        <taxon>Eukaryota</taxon>
        <taxon>Metazoa</taxon>
        <taxon>Ecdysozoa</taxon>
        <taxon>Arthropoda</taxon>
        <taxon>Hexapoda</taxon>
        <taxon>Insecta</taxon>
        <taxon>Pterygota</taxon>
        <taxon>Neoptera</taxon>
        <taxon>Endopterygota</taxon>
        <taxon>Coleoptera</taxon>
        <taxon>Polyphaga</taxon>
        <taxon>Cucujiformia</taxon>
        <taxon>Chrysomeloidea</taxon>
        <taxon>Chrysomelidae</taxon>
        <taxon>Chrysomelinae</taxon>
        <taxon>Chrysomelini</taxon>
        <taxon>Phaedon</taxon>
    </lineage>
</organism>
<evidence type="ECO:0000256" key="1">
    <source>
        <dbReference type="ARBA" id="ARBA00004434"/>
    </source>
</evidence>
<evidence type="ECO:0000256" key="7">
    <source>
        <dbReference type="PROSITE-ProRule" id="PRU01094"/>
    </source>
</evidence>
<name>A0A9P0GWE6_PHACE</name>
<dbReference type="GO" id="GO:0005743">
    <property type="term" value="C:mitochondrial inner membrane"/>
    <property type="evidence" value="ECO:0007669"/>
    <property type="project" value="UniProtKB-SubCell"/>
</dbReference>
<comment type="subcellular location">
    <subcellularLocation>
        <location evidence="1">Mitochondrion inner membrane</location>
        <topology evidence="1">Single-pass membrane protein</topology>
    </subcellularLocation>
</comment>
<evidence type="ECO:0000259" key="9">
    <source>
        <dbReference type="PROSITE" id="PS51758"/>
    </source>
</evidence>
<dbReference type="PANTHER" id="PTHR14009">
    <property type="entry name" value="LEUCINE ZIPPER-EF-HAND CONTAINING TRANSMEMBRANE PROTEIN"/>
    <property type="match status" value="1"/>
</dbReference>
<evidence type="ECO:0000256" key="8">
    <source>
        <dbReference type="SAM" id="Phobius"/>
    </source>
</evidence>
<evidence type="ECO:0000313" key="11">
    <source>
        <dbReference type="Proteomes" id="UP001153737"/>
    </source>
</evidence>